<keyword evidence="1" id="KW-0472">Membrane</keyword>
<dbReference type="Proteomes" id="UP000258309">
    <property type="component" value="Unassembled WGS sequence"/>
</dbReference>
<feature type="non-terminal residue" evidence="3">
    <location>
        <position position="274"/>
    </location>
</feature>
<name>A0A3E2H134_SCYLI</name>
<evidence type="ECO:0000313" key="3">
    <source>
        <dbReference type="EMBL" id="RFU27061.1"/>
    </source>
</evidence>
<accession>A0A3E2H134</accession>
<organism evidence="3 4">
    <name type="scientific">Scytalidium lignicola</name>
    <name type="common">Hyphomycete</name>
    <dbReference type="NCBI Taxonomy" id="5539"/>
    <lineage>
        <taxon>Eukaryota</taxon>
        <taxon>Fungi</taxon>
        <taxon>Dikarya</taxon>
        <taxon>Ascomycota</taxon>
        <taxon>Pezizomycotina</taxon>
        <taxon>Leotiomycetes</taxon>
        <taxon>Leotiomycetes incertae sedis</taxon>
        <taxon>Scytalidium</taxon>
    </lineage>
</organism>
<keyword evidence="2" id="KW-0732">Signal</keyword>
<keyword evidence="4" id="KW-1185">Reference proteome</keyword>
<sequence length="274" mass="29182">MKSASPLSLLLFIQLTSAAPIALSFGKVMSEGCIDGSCERLLVKGFRSHIMVSRPCQNEPCAHSISSSSALDVITSEDIWFDNSPITPPSTMSPEEALALEVPLAASYLKALAQEADSNSQIAPSVSEPSLTVTMHSKSSTPSIAGLTTSLEDDIKTYIRLLFSSTRHTSSKLLPPPSSAPASSMLMEKPTLSNSVELGDENSHSLGLSSSDVFLSCTYVFPKDTQPPGTIATERKGDSLAWENGDADLLVVFLVLVFMIILVGIEAADRMAEK</sequence>
<protein>
    <submittedName>
        <fullName evidence="3">Uncharacterized protein</fullName>
    </submittedName>
</protein>
<feature type="non-terminal residue" evidence="3">
    <location>
        <position position="1"/>
    </location>
</feature>
<reference evidence="3 4" key="1">
    <citation type="submission" date="2018-05" db="EMBL/GenBank/DDBJ databases">
        <title>Draft genome sequence of Scytalidium lignicola DSM 105466, a ubiquitous saprotrophic fungus.</title>
        <authorList>
            <person name="Buettner E."/>
            <person name="Gebauer A.M."/>
            <person name="Hofrichter M."/>
            <person name="Liers C."/>
            <person name="Kellner H."/>
        </authorList>
    </citation>
    <scope>NUCLEOTIDE SEQUENCE [LARGE SCALE GENOMIC DNA]</scope>
    <source>
        <strain evidence="3 4">DSM 105466</strain>
    </source>
</reference>
<gene>
    <name evidence="3" type="ORF">B7463_g9291</name>
</gene>
<comment type="caution">
    <text evidence="3">The sequence shown here is derived from an EMBL/GenBank/DDBJ whole genome shotgun (WGS) entry which is preliminary data.</text>
</comment>
<dbReference type="AlphaFoldDB" id="A0A3E2H134"/>
<keyword evidence="1" id="KW-1133">Transmembrane helix</keyword>
<dbReference type="EMBL" id="NCSJ02000226">
    <property type="protein sequence ID" value="RFU27061.1"/>
    <property type="molecule type" value="Genomic_DNA"/>
</dbReference>
<feature type="chain" id="PRO_5017584765" evidence="2">
    <location>
        <begin position="19"/>
        <end position="274"/>
    </location>
</feature>
<proteinExistence type="predicted"/>
<dbReference type="OrthoDB" id="10611913at2759"/>
<feature type="signal peptide" evidence="2">
    <location>
        <begin position="1"/>
        <end position="18"/>
    </location>
</feature>
<evidence type="ECO:0000256" key="2">
    <source>
        <dbReference type="SAM" id="SignalP"/>
    </source>
</evidence>
<evidence type="ECO:0000313" key="4">
    <source>
        <dbReference type="Proteomes" id="UP000258309"/>
    </source>
</evidence>
<evidence type="ECO:0000256" key="1">
    <source>
        <dbReference type="SAM" id="Phobius"/>
    </source>
</evidence>
<feature type="transmembrane region" description="Helical" evidence="1">
    <location>
        <begin position="249"/>
        <end position="268"/>
    </location>
</feature>
<keyword evidence="1" id="KW-0812">Transmembrane</keyword>